<dbReference type="SUPFAM" id="SSF48371">
    <property type="entry name" value="ARM repeat"/>
    <property type="match status" value="1"/>
</dbReference>
<feature type="repeat" description="HEAT" evidence="2">
    <location>
        <begin position="270"/>
        <end position="308"/>
    </location>
</feature>
<sequence>METEGFVTVEDKAAKAAEEDEVDDEEWTDLERFQNFVISQHPLRRLVCVRGLPDLVSSLDIADVIQLILQPLQTILKDGESSVRDALAANLAPIVRNVMEKEKLTDVEEFVEGIWSVSFPLIMDQDQQVRAVAEDGVIEYMALIPEDLVKSVMLESILRLVEQDSEDDRITGMKILGEMSFKLGHATVQSAVGPKVINLAEDSMFRVRKAAALYIGKVSRWGSRDYAVNVLLPVYLKLADDEIWGVRKACADSLADMAASITSEMRGKHILPLFDKLATDVSRWVRNAAFQHLGPLIATLSSEEVTPKLLQYYSSMATGKGQSVTADHDLPTFCAYNFPAVVMTVGKENWVHLQEAYHELINDIQWKVRRSLSYSIHEIALILGPDLTQESLLPALDTFLQDLDEVKVGVLQNLAKFFRVLDPSMREKYVSVLCNIEMETYNWRFRLLLAQQLGELFTLYQEEIVKNELYPMFMKLCRDPVAEVRNASCNQIDAILDRLDELKVDWRDEFMEELHDLATDRSFQHRLMFAQMCAVLLASNQVKVKMFETDFLNHLLALAEDKVANVRQKTGECFKIMGTLNGFSNEPRIQGVIKALKNDTDIEVLRTMGIEMDIGTTAQRHSSKCISDDAEIK</sequence>
<accession>A0A7S0EVE1</accession>
<protein>
    <recommendedName>
        <fullName evidence="4">TOG domain-containing protein</fullName>
    </recommendedName>
</protein>
<dbReference type="PROSITE" id="PS50077">
    <property type="entry name" value="HEAT_REPEAT"/>
    <property type="match status" value="4"/>
</dbReference>
<dbReference type="EMBL" id="HBEO01024606">
    <property type="protein sequence ID" value="CAD8495288.1"/>
    <property type="molecule type" value="Transcribed_RNA"/>
</dbReference>
<dbReference type="Pfam" id="PF02985">
    <property type="entry name" value="HEAT"/>
    <property type="match status" value="2"/>
</dbReference>
<dbReference type="AlphaFoldDB" id="A0A7S0EVE1"/>
<feature type="repeat" description="HEAT" evidence="2">
    <location>
        <begin position="469"/>
        <end position="505"/>
    </location>
</feature>
<gene>
    <name evidence="3" type="ORF">HPHI1048_LOCUS16551</name>
</gene>
<dbReference type="InterPro" id="IPR000357">
    <property type="entry name" value="HEAT"/>
</dbReference>
<dbReference type="InterPro" id="IPR021133">
    <property type="entry name" value="HEAT_type_2"/>
</dbReference>
<organism evidence="3">
    <name type="scientific">Hanusia phi</name>
    <dbReference type="NCBI Taxonomy" id="3032"/>
    <lineage>
        <taxon>Eukaryota</taxon>
        <taxon>Cryptophyceae</taxon>
        <taxon>Pyrenomonadales</taxon>
        <taxon>Geminigeraceae</taxon>
        <taxon>Hanusia</taxon>
    </lineage>
</organism>
<dbReference type="PANTHER" id="PTHR10648:SF1">
    <property type="entry name" value="SERINE_THREONINE-PROTEIN PHOSPHATASE 4 REGULATORY SUBUNIT 1"/>
    <property type="match status" value="1"/>
</dbReference>
<feature type="repeat" description="HEAT" evidence="2">
    <location>
        <begin position="353"/>
        <end position="391"/>
    </location>
</feature>
<evidence type="ECO:0008006" key="4">
    <source>
        <dbReference type="Google" id="ProtNLM"/>
    </source>
</evidence>
<dbReference type="InterPro" id="IPR011989">
    <property type="entry name" value="ARM-like"/>
</dbReference>
<dbReference type="InterPro" id="IPR051023">
    <property type="entry name" value="PP2A_Regulatory_Subunit_A"/>
</dbReference>
<dbReference type="Gene3D" id="1.25.10.10">
    <property type="entry name" value="Leucine-rich Repeat Variant"/>
    <property type="match status" value="1"/>
</dbReference>
<dbReference type="GO" id="GO:0019888">
    <property type="term" value="F:protein phosphatase regulator activity"/>
    <property type="evidence" value="ECO:0007669"/>
    <property type="project" value="TreeGrafter"/>
</dbReference>
<dbReference type="GO" id="GO:0005737">
    <property type="term" value="C:cytoplasm"/>
    <property type="evidence" value="ECO:0007669"/>
    <property type="project" value="TreeGrafter"/>
</dbReference>
<evidence type="ECO:0000256" key="2">
    <source>
        <dbReference type="PROSITE-ProRule" id="PRU00103"/>
    </source>
</evidence>
<feature type="repeat" description="HEAT" evidence="2">
    <location>
        <begin position="231"/>
        <end position="269"/>
    </location>
</feature>
<name>A0A7S0EVE1_9CRYP</name>
<evidence type="ECO:0000256" key="1">
    <source>
        <dbReference type="ARBA" id="ARBA00022737"/>
    </source>
</evidence>
<proteinExistence type="predicted"/>
<keyword evidence="1" id="KW-0677">Repeat</keyword>
<reference evidence="3" key="1">
    <citation type="submission" date="2021-01" db="EMBL/GenBank/DDBJ databases">
        <authorList>
            <person name="Corre E."/>
            <person name="Pelletier E."/>
            <person name="Niang G."/>
            <person name="Scheremetjew M."/>
            <person name="Finn R."/>
            <person name="Kale V."/>
            <person name="Holt S."/>
            <person name="Cochrane G."/>
            <person name="Meng A."/>
            <person name="Brown T."/>
            <person name="Cohen L."/>
        </authorList>
    </citation>
    <scope>NUCLEOTIDE SEQUENCE</scope>
    <source>
        <strain evidence="3">CCMP325</strain>
    </source>
</reference>
<dbReference type="InterPro" id="IPR016024">
    <property type="entry name" value="ARM-type_fold"/>
</dbReference>
<evidence type="ECO:0000313" key="3">
    <source>
        <dbReference type="EMBL" id="CAD8495288.1"/>
    </source>
</evidence>
<dbReference type="PANTHER" id="PTHR10648">
    <property type="entry name" value="SERINE/THREONINE-PROTEIN PHOSPHATASE PP2A 65 KDA REGULATORY SUBUNIT"/>
    <property type="match status" value="1"/>
</dbReference>